<dbReference type="OrthoDB" id="3047827at2759"/>
<evidence type="ECO:0000256" key="1">
    <source>
        <dbReference type="SAM" id="MobiDB-lite"/>
    </source>
</evidence>
<keyword evidence="3" id="KW-1185">Reference proteome</keyword>
<name>A0A2A9NWQ9_9AGAR</name>
<gene>
    <name evidence="2" type="ORF">AMATHDRAFT_1823</name>
</gene>
<proteinExistence type="predicted"/>
<dbReference type="AlphaFoldDB" id="A0A2A9NWQ9"/>
<sequence length="193" mass="21053">MDDHLATTTAIFRQALPYAVLASAPGLAARYVTRARFLDLAASFPDACIKCGTYLYDGSSEVRVMRLKTPNGRKRPSRTLRHSCLVCGHETDVALRSHEITLNASDNFDGPDSQPAVSDNQKDGTPAPEITLRNASLRPTSTATEAAMQHGNKKRRPIAGLQEMLSRNRVAKNKKALDDSNTDGNLITFLNSL</sequence>
<organism evidence="2 3">
    <name type="scientific">Amanita thiersii Skay4041</name>
    <dbReference type="NCBI Taxonomy" id="703135"/>
    <lineage>
        <taxon>Eukaryota</taxon>
        <taxon>Fungi</taxon>
        <taxon>Dikarya</taxon>
        <taxon>Basidiomycota</taxon>
        <taxon>Agaricomycotina</taxon>
        <taxon>Agaricomycetes</taxon>
        <taxon>Agaricomycetidae</taxon>
        <taxon>Agaricales</taxon>
        <taxon>Pluteineae</taxon>
        <taxon>Amanitaceae</taxon>
        <taxon>Amanita</taxon>
    </lineage>
</organism>
<evidence type="ECO:0000313" key="2">
    <source>
        <dbReference type="EMBL" id="PFH52777.1"/>
    </source>
</evidence>
<feature type="region of interest" description="Disordered" evidence="1">
    <location>
        <begin position="104"/>
        <end position="129"/>
    </location>
</feature>
<evidence type="ECO:0000313" key="3">
    <source>
        <dbReference type="Proteomes" id="UP000242287"/>
    </source>
</evidence>
<dbReference type="EMBL" id="KZ301977">
    <property type="protein sequence ID" value="PFH52777.1"/>
    <property type="molecule type" value="Genomic_DNA"/>
</dbReference>
<accession>A0A2A9NWQ9</accession>
<dbReference type="Proteomes" id="UP000242287">
    <property type="component" value="Unassembled WGS sequence"/>
</dbReference>
<evidence type="ECO:0008006" key="4">
    <source>
        <dbReference type="Google" id="ProtNLM"/>
    </source>
</evidence>
<reference evidence="2 3" key="1">
    <citation type="submission" date="2014-02" db="EMBL/GenBank/DDBJ databases">
        <title>Transposable element dynamics among asymbiotic and ectomycorrhizal Amanita fungi.</title>
        <authorList>
            <consortium name="DOE Joint Genome Institute"/>
            <person name="Hess J."/>
            <person name="Skrede I."/>
            <person name="Wolfe B."/>
            <person name="LaButti K."/>
            <person name="Ohm R.A."/>
            <person name="Grigoriev I.V."/>
            <person name="Pringle A."/>
        </authorList>
    </citation>
    <scope>NUCLEOTIDE SEQUENCE [LARGE SCALE GENOMIC DNA]</scope>
    <source>
        <strain evidence="2 3">SKay4041</strain>
    </source>
</reference>
<protein>
    <recommendedName>
        <fullName evidence="4">Rpr2-domain-containing protein</fullName>
    </recommendedName>
</protein>